<reference evidence="3" key="1">
    <citation type="submission" date="2011-12" db="EMBL/GenBank/DDBJ databases">
        <authorList>
            <consortium name="The Broad Institute Genome Sequencing Platform"/>
            <person name="Russ C."/>
            <person name="Tyler B."/>
            <person name="Panabieres F."/>
            <person name="Shan W."/>
            <person name="Tripathy S."/>
            <person name="Grunwald N."/>
            <person name="Machado M."/>
            <person name="Young S.K."/>
            <person name="Zeng Q."/>
            <person name="Gargeya S."/>
            <person name="Fitzgerald M."/>
            <person name="Haas B."/>
            <person name="Abouelleil A."/>
            <person name="Alvarado L."/>
            <person name="Arachchi H.M."/>
            <person name="Berlin A."/>
            <person name="Chapman S.B."/>
            <person name="Gearin G."/>
            <person name="Goldberg J."/>
            <person name="Griggs A."/>
            <person name="Gujja S."/>
            <person name="Hansen M."/>
            <person name="Heiman D."/>
            <person name="Howarth C."/>
            <person name="Larimer J."/>
            <person name="Lui A."/>
            <person name="MacDonald P.J.P."/>
            <person name="McCowen C."/>
            <person name="Montmayeur A."/>
            <person name="Murphy C."/>
            <person name="Neiman D."/>
            <person name="Pearson M."/>
            <person name="Priest M."/>
            <person name="Roberts A."/>
            <person name="Saif S."/>
            <person name="Shea T."/>
            <person name="Sisk P."/>
            <person name="Stolte C."/>
            <person name="Sykes S."/>
            <person name="Wortman J."/>
            <person name="Nusbaum C."/>
            <person name="Birren B."/>
        </authorList>
    </citation>
    <scope>NUCLEOTIDE SEQUENCE [LARGE SCALE GENOMIC DNA]</scope>
    <source>
        <strain evidence="3">INRA-310</strain>
    </source>
</reference>
<dbReference type="EMBL" id="KI669588">
    <property type="protein sequence ID" value="ETN08338.1"/>
    <property type="molecule type" value="Genomic_DNA"/>
</dbReference>
<dbReference type="VEuPathDB" id="FungiDB:PPTG_22999"/>
<evidence type="ECO:0000256" key="1">
    <source>
        <dbReference type="SAM" id="MobiDB-lite"/>
    </source>
</evidence>
<dbReference type="Proteomes" id="UP000018817">
    <property type="component" value="Unassembled WGS sequence"/>
</dbReference>
<gene>
    <name evidence="2" type="ORF">PPTG_22999</name>
</gene>
<dbReference type="RefSeq" id="XP_008906086.1">
    <property type="nucleotide sequence ID" value="XM_008907838.1"/>
</dbReference>
<dbReference type="AlphaFoldDB" id="W2Q586"/>
<organism evidence="2 3">
    <name type="scientific">Phytophthora nicotianae (strain INRA-310)</name>
    <name type="common">Phytophthora parasitica</name>
    <dbReference type="NCBI Taxonomy" id="761204"/>
    <lineage>
        <taxon>Eukaryota</taxon>
        <taxon>Sar</taxon>
        <taxon>Stramenopiles</taxon>
        <taxon>Oomycota</taxon>
        <taxon>Peronosporomycetes</taxon>
        <taxon>Peronosporales</taxon>
        <taxon>Peronosporaceae</taxon>
        <taxon>Phytophthora</taxon>
    </lineage>
</organism>
<proteinExistence type="predicted"/>
<accession>W2Q586</accession>
<reference evidence="2 3" key="2">
    <citation type="submission" date="2013-11" db="EMBL/GenBank/DDBJ databases">
        <title>The Genome Sequence of Phytophthora parasitica INRA-310.</title>
        <authorList>
            <consortium name="The Broad Institute Genomics Platform"/>
            <person name="Russ C."/>
            <person name="Tyler B."/>
            <person name="Panabieres F."/>
            <person name="Shan W."/>
            <person name="Tripathy S."/>
            <person name="Grunwald N."/>
            <person name="Machado M."/>
            <person name="Johnson C.S."/>
            <person name="Arredondo F."/>
            <person name="Hong C."/>
            <person name="Coffey M."/>
            <person name="Young S.K."/>
            <person name="Zeng Q."/>
            <person name="Gargeya S."/>
            <person name="Fitzgerald M."/>
            <person name="Abouelleil A."/>
            <person name="Alvarado L."/>
            <person name="Chapman S.B."/>
            <person name="Gainer-Dewar J."/>
            <person name="Goldberg J."/>
            <person name="Griggs A."/>
            <person name="Gujja S."/>
            <person name="Hansen M."/>
            <person name="Howarth C."/>
            <person name="Imamovic A."/>
            <person name="Ireland A."/>
            <person name="Larimer J."/>
            <person name="McCowan C."/>
            <person name="Murphy C."/>
            <person name="Pearson M."/>
            <person name="Poon T.W."/>
            <person name="Priest M."/>
            <person name="Roberts A."/>
            <person name="Saif S."/>
            <person name="Shea T."/>
            <person name="Sykes S."/>
            <person name="Wortman J."/>
            <person name="Nusbaum C."/>
            <person name="Birren B."/>
        </authorList>
    </citation>
    <scope>NUCLEOTIDE SEQUENCE [LARGE SCALE GENOMIC DNA]</scope>
    <source>
        <strain evidence="2 3">INRA-310</strain>
    </source>
</reference>
<feature type="compositionally biased region" description="Basic and acidic residues" evidence="1">
    <location>
        <begin position="1"/>
        <end position="10"/>
    </location>
</feature>
<dbReference type="GeneID" id="20191598"/>
<feature type="region of interest" description="Disordered" evidence="1">
    <location>
        <begin position="1"/>
        <end position="21"/>
    </location>
</feature>
<evidence type="ECO:0000313" key="3">
    <source>
        <dbReference type="Proteomes" id="UP000018817"/>
    </source>
</evidence>
<name>W2Q586_PHYN3</name>
<protein>
    <submittedName>
        <fullName evidence="2">Uncharacterized protein</fullName>
    </submittedName>
</protein>
<sequence length="90" mass="10145">MAPATRKNDQDAPSPGGERQVELKAQLFKGKRDEDVRQWRFEDETLCRINGDDAAYDNHTLSLIAGTATEEPASGWFLFWASRTSVDEQT</sequence>
<evidence type="ECO:0000313" key="2">
    <source>
        <dbReference type="EMBL" id="ETN08338.1"/>
    </source>
</evidence>